<dbReference type="AlphaFoldDB" id="A0A9W4CKS3"/>
<dbReference type="Proteomes" id="UP001153719">
    <property type="component" value="Chromosome"/>
</dbReference>
<proteinExistence type="predicted"/>
<evidence type="ECO:0000313" key="1">
    <source>
        <dbReference type="EMBL" id="CAD5925976.1"/>
    </source>
</evidence>
<reference evidence="1" key="1">
    <citation type="submission" date="2020-09" db="EMBL/GenBank/DDBJ databases">
        <authorList>
            <person name="Blom J."/>
        </authorList>
    </citation>
    <scope>NUCLEOTIDE SEQUENCE</scope>
    <source>
        <strain evidence="1">No.713</strain>
    </source>
</reference>
<accession>A0A9W4CKS3</accession>
<evidence type="ECO:0008006" key="3">
    <source>
        <dbReference type="Google" id="ProtNLM"/>
    </source>
</evidence>
<keyword evidence="2" id="KW-1185">Reference proteome</keyword>
<sequence>MSGFLTQEDFETIFTSHLKIETYSKSIDSLFSLRSLNKINYKPYYQRNYVWDDHKLLSI</sequence>
<dbReference type="KEGG" id="ppsu:NO713_00973"/>
<protein>
    <recommendedName>
        <fullName evidence="3">DUF262 domain-containing protein</fullName>
    </recommendedName>
</protein>
<organism evidence="1 2">
    <name type="scientific">Planktothrix pseudagardhii</name>
    <dbReference type="NCBI Taxonomy" id="132604"/>
    <lineage>
        <taxon>Bacteria</taxon>
        <taxon>Bacillati</taxon>
        <taxon>Cyanobacteriota</taxon>
        <taxon>Cyanophyceae</taxon>
        <taxon>Oscillatoriophycideae</taxon>
        <taxon>Oscillatoriales</taxon>
        <taxon>Microcoleaceae</taxon>
        <taxon>Planktothrix</taxon>
    </lineage>
</organism>
<name>A0A9W4CKS3_9CYAN</name>
<evidence type="ECO:0000313" key="2">
    <source>
        <dbReference type="Proteomes" id="UP001153719"/>
    </source>
</evidence>
<dbReference type="EMBL" id="LR882967">
    <property type="protein sequence ID" value="CAD5925976.1"/>
    <property type="molecule type" value="Genomic_DNA"/>
</dbReference>
<gene>
    <name evidence="1" type="ORF">NO713_00973</name>
</gene>